<comment type="caution">
    <text evidence="3">The sequence shown here is derived from an EMBL/GenBank/DDBJ whole genome shotgun (WGS) entry which is preliminary data.</text>
</comment>
<feature type="chain" id="PRO_5043476189" evidence="2">
    <location>
        <begin position="24"/>
        <end position="445"/>
    </location>
</feature>
<evidence type="ECO:0000256" key="1">
    <source>
        <dbReference type="ARBA" id="ARBA00022729"/>
    </source>
</evidence>
<dbReference type="Pfam" id="PF03382">
    <property type="entry name" value="DUF285"/>
    <property type="match status" value="2"/>
</dbReference>
<dbReference type="Gene3D" id="3.80.10.10">
    <property type="entry name" value="Ribonuclease Inhibitor"/>
    <property type="match status" value="1"/>
</dbReference>
<dbReference type="NCBIfam" id="TIGR02167">
    <property type="entry name" value="Liste_lipo_26"/>
    <property type="match status" value="2"/>
</dbReference>
<dbReference type="PANTHER" id="PTHR24373">
    <property type="entry name" value="SLIT RELATED LEUCINE-RICH REPEAT NEURONAL PROTEIN"/>
    <property type="match status" value="1"/>
</dbReference>
<accession>A0AAW5IU61</accession>
<protein>
    <submittedName>
        <fullName evidence="3">BspA family leucine-rich repeat surface protein</fullName>
    </submittedName>
</protein>
<dbReference type="RefSeq" id="WP_254974656.1">
    <property type="nucleotide sequence ID" value="NZ_JANDWK010000037.1"/>
</dbReference>
<dbReference type="InterPro" id="IPR011889">
    <property type="entry name" value="Liste_lipo_26"/>
</dbReference>
<evidence type="ECO:0000256" key="2">
    <source>
        <dbReference type="SAM" id="SignalP"/>
    </source>
</evidence>
<dbReference type="PANTHER" id="PTHR24373:SF275">
    <property type="entry name" value="TIR DOMAIN-CONTAINING PROTEIN"/>
    <property type="match status" value="1"/>
</dbReference>
<proteinExistence type="predicted"/>
<dbReference type="EMBL" id="JANDWN010000038">
    <property type="protein sequence ID" value="MCP9600751.1"/>
    <property type="molecule type" value="Genomic_DNA"/>
</dbReference>
<dbReference type="InterPro" id="IPR005046">
    <property type="entry name" value="DUF285"/>
</dbReference>
<dbReference type="InterPro" id="IPR050328">
    <property type="entry name" value="Dev_Immune_Receptor"/>
</dbReference>
<evidence type="ECO:0000313" key="4">
    <source>
        <dbReference type="Proteomes" id="UP001204486"/>
    </source>
</evidence>
<dbReference type="AlphaFoldDB" id="A0AAW5IU61"/>
<keyword evidence="1 2" id="KW-0732">Signal</keyword>
<gene>
    <name evidence="3" type="ORF">NNC55_12425</name>
</gene>
<dbReference type="InterPro" id="IPR032675">
    <property type="entry name" value="LRR_dom_sf"/>
</dbReference>
<feature type="signal peptide" evidence="2">
    <location>
        <begin position="1"/>
        <end position="23"/>
    </location>
</feature>
<reference evidence="3" key="1">
    <citation type="submission" date="2022-07" db="EMBL/GenBank/DDBJ databases">
        <title>Prevotella copri.</title>
        <authorList>
            <person name="Yang C."/>
        </authorList>
    </citation>
    <scope>NUCLEOTIDE SEQUENCE</scope>
    <source>
        <strain evidence="3">HF1476</strain>
    </source>
</reference>
<sequence length="445" mass="48683">MNIKTKSIITLCLTALASMPLSAQSYFGSVVDIDGTYTTAKNIKVEANQVVFTDHKDATHTIASNHGYSTPVKVIHDVLYCENDETMNSELVNKAVKTGQLTLSGTLNNHNWSLLNEGKLNGITSAHFHNVIGDEAFTALSNLKCSSLSYVTFEDCSFPNVTSLERLLYGSAITSFTWGGMNVSGNLNTLSYMFHDCQSLQSVSLKGLNTNNVTSLNNLFCNCKNLSNIDLSGCDFISVTDCGNMFYNCDKLQAIDLSGLKLQNVKTTNAMFRGCDMLASINFTDCDFSKVTSSTEMFQNCPRLQTVDLSGAKLSSNNCEGMFKYCNDLNSVTLSNCNFEGVTNCREMFRGCTSLKEIDLSGCKFIPADGADLYFMFVDCSSLETVDFSGCDLSKSTNNHEYLFYINCKALKTIRAVGCNDATITKLQEAINRSDNPSGVAIVTK</sequence>
<name>A0AAW5IU61_9BACT</name>
<organism evidence="3 4">
    <name type="scientific">Segatella copri</name>
    <dbReference type="NCBI Taxonomy" id="165179"/>
    <lineage>
        <taxon>Bacteria</taxon>
        <taxon>Pseudomonadati</taxon>
        <taxon>Bacteroidota</taxon>
        <taxon>Bacteroidia</taxon>
        <taxon>Bacteroidales</taxon>
        <taxon>Prevotellaceae</taxon>
        <taxon>Segatella</taxon>
    </lineage>
</organism>
<evidence type="ECO:0000313" key="3">
    <source>
        <dbReference type="EMBL" id="MCP9600751.1"/>
    </source>
</evidence>
<dbReference type="SUPFAM" id="SSF52058">
    <property type="entry name" value="L domain-like"/>
    <property type="match status" value="1"/>
</dbReference>
<dbReference type="Proteomes" id="UP001204486">
    <property type="component" value="Unassembled WGS sequence"/>
</dbReference>